<dbReference type="RefSeq" id="WP_208044733.1">
    <property type="nucleotide sequence ID" value="NZ_JAGDYL010000004.1"/>
</dbReference>
<evidence type="ECO:0000256" key="2">
    <source>
        <dbReference type="SAM" id="SignalP"/>
    </source>
</evidence>
<evidence type="ECO:0000313" key="3">
    <source>
        <dbReference type="EMBL" id="MBO1804237.1"/>
    </source>
</evidence>
<name>A0A939LTR7_9MICO</name>
<accession>A0A939LTR7</accession>
<organism evidence="3 4">
    <name type="scientific">Leucobacter ruminantium</name>
    <dbReference type="NCBI Taxonomy" id="1289170"/>
    <lineage>
        <taxon>Bacteria</taxon>
        <taxon>Bacillati</taxon>
        <taxon>Actinomycetota</taxon>
        <taxon>Actinomycetes</taxon>
        <taxon>Micrococcales</taxon>
        <taxon>Microbacteriaceae</taxon>
        <taxon>Leucobacter</taxon>
    </lineage>
</organism>
<keyword evidence="1" id="KW-0812">Transmembrane</keyword>
<keyword evidence="4" id="KW-1185">Reference proteome</keyword>
<evidence type="ECO:0000313" key="4">
    <source>
        <dbReference type="Proteomes" id="UP000664398"/>
    </source>
</evidence>
<reference evidence="3" key="1">
    <citation type="submission" date="2021-03" db="EMBL/GenBank/DDBJ databases">
        <title>Leucobacter chromiisoli sp. nov., isolated from chromium-containing soil of chemical plant.</title>
        <authorList>
            <person name="Xu Z."/>
        </authorList>
    </citation>
    <scope>NUCLEOTIDE SEQUENCE</scope>
    <source>
        <strain evidence="3">A2</strain>
    </source>
</reference>
<sequence length="351" mass="36777">MRLPQSITAGLAGLAVASAAVLASGAPALAVTDANQLVEACGDRAVCLFDGASISNAGELAGSLPEGVRVVVIPQPDQAESVQSSTLAAQFKSATGADTVIIVEDYAKDRFAVASDGDGAGIAEALYSQGEADGGLAIAAVSQDLAGNGGGGSSVGSGIALGIAILAAIVVAGGAVLIIARRRRARGARIITSNRRLERELAKALDGGDGDVVRDAIERLRERAAAYPDIGDRLSSLAQHLSELFIRVRKRGTDQQIRLLQAQYKDTLTKLHKALDDDYYGDIMANPQYWSGPEARIAEVRQAVEAVDLQAVENIRQVNESRDLDFKVALDSLIRTVAEAKLSDVYSDREK</sequence>
<keyword evidence="1" id="KW-1133">Transmembrane helix</keyword>
<feature type="signal peptide" evidence="2">
    <location>
        <begin position="1"/>
        <end position="30"/>
    </location>
</feature>
<keyword evidence="1" id="KW-0472">Membrane</keyword>
<protein>
    <submittedName>
        <fullName evidence="3">Uncharacterized protein</fullName>
    </submittedName>
</protein>
<dbReference type="AlphaFoldDB" id="A0A939LTR7"/>
<feature type="chain" id="PRO_5039696212" evidence="2">
    <location>
        <begin position="31"/>
        <end position="351"/>
    </location>
</feature>
<dbReference type="EMBL" id="JAGDYL010000004">
    <property type="protein sequence ID" value="MBO1804237.1"/>
    <property type="molecule type" value="Genomic_DNA"/>
</dbReference>
<comment type="caution">
    <text evidence="3">The sequence shown here is derived from an EMBL/GenBank/DDBJ whole genome shotgun (WGS) entry which is preliminary data.</text>
</comment>
<keyword evidence="2" id="KW-0732">Signal</keyword>
<gene>
    <name evidence="3" type="ORF">J4H91_02740</name>
</gene>
<proteinExistence type="predicted"/>
<dbReference type="Proteomes" id="UP000664398">
    <property type="component" value="Unassembled WGS sequence"/>
</dbReference>
<evidence type="ECO:0000256" key="1">
    <source>
        <dbReference type="SAM" id="Phobius"/>
    </source>
</evidence>
<feature type="transmembrane region" description="Helical" evidence="1">
    <location>
        <begin position="159"/>
        <end position="180"/>
    </location>
</feature>